<reference evidence="3" key="1">
    <citation type="submission" date="2020-11" db="EMBL/GenBank/DDBJ databases">
        <authorList>
            <consortium name="DOE Joint Genome Institute"/>
            <person name="Ahrendt S."/>
            <person name="Riley R."/>
            <person name="Andreopoulos W."/>
            <person name="LaButti K."/>
            <person name="Pangilinan J."/>
            <person name="Ruiz-duenas F.J."/>
            <person name="Barrasa J.M."/>
            <person name="Sanchez-Garcia M."/>
            <person name="Camarero S."/>
            <person name="Miyauchi S."/>
            <person name="Serrano A."/>
            <person name="Linde D."/>
            <person name="Babiker R."/>
            <person name="Drula E."/>
            <person name="Ayuso-Fernandez I."/>
            <person name="Pacheco R."/>
            <person name="Padilla G."/>
            <person name="Ferreira P."/>
            <person name="Barriuso J."/>
            <person name="Kellner H."/>
            <person name="Castanera R."/>
            <person name="Alfaro M."/>
            <person name="Ramirez L."/>
            <person name="Pisabarro A.G."/>
            <person name="Kuo A."/>
            <person name="Tritt A."/>
            <person name="Lipzen A."/>
            <person name="He G."/>
            <person name="Yan M."/>
            <person name="Ng V."/>
            <person name="Cullen D."/>
            <person name="Martin F."/>
            <person name="Rosso M.-N."/>
            <person name="Henrissat B."/>
            <person name="Hibbett D."/>
            <person name="Martinez A.T."/>
            <person name="Grigoriev I.V."/>
        </authorList>
    </citation>
    <scope>NUCLEOTIDE SEQUENCE</scope>
    <source>
        <strain evidence="3">AH 44721</strain>
    </source>
</reference>
<evidence type="ECO:0000256" key="1">
    <source>
        <dbReference type="SAM" id="MobiDB-lite"/>
    </source>
</evidence>
<keyword evidence="4" id="KW-1185">Reference proteome</keyword>
<dbReference type="InterPro" id="IPR038921">
    <property type="entry name" value="YOR389W-like"/>
</dbReference>
<dbReference type="AlphaFoldDB" id="A0A9P5NTA9"/>
<dbReference type="PANTHER" id="PTHR35204:SF1">
    <property type="entry name" value="ENTEROTOXIN"/>
    <property type="match status" value="1"/>
</dbReference>
<sequence length="614" mass="70431">MRSAWQSFLLLGLFCVNTALGFPSQAFFESDDPAVENSTNNSAQWDLNAGPPINSTSNFIFSTVSSFLQHWPNTRYRNGHNIVPGIVPVGTLLYHGTFRKEIPNTPEWTATDPEHSYTFCRSLQSDSGCWHLTLVATRPLKVLYFDGSSAAKMNDGPMDSQDLVVWKEVKPQWAFREGERIVRLCDWGKKYEIDGFVRMEMDFEIMLCDFQAGVKTLSFLNIVPSAPSRRRPDEGRLLPDSGAPHPTSRISMAKVSTVRDYPEPPTDGPKGPFSLNQINFRIMEAGSWHNHFPGDPRFRLDYSRIISFYDPVLFPSLHAARLGQKRLDHRLEKISPFDVQTLFSQFEVVLKDWQGIPSGSGVDWQNIIRVVTNRYAERLELLHYILSSASIANAPLKQAYRHIQSMITPYILHSAIPPSSAENLTNRADHAWASPVYELCATTHTDHIENSELAFNLTHSERFLLGAVKNVTQEICRVVVGLWAKGTEAGLAEPDPTMFDGTKETSIKHDIAEEQLIKDWRAKVEGLMAWLDWSYWLRCRPACTYEEMCYLPTWPWFYKRQPRSIFLRNWLWRTEGQAGVETDDDEYVTTDPEEREWDDPQPRCVRRLEPFNEL</sequence>
<proteinExistence type="predicted"/>
<protein>
    <submittedName>
        <fullName evidence="3">Uncharacterized protein</fullName>
    </submittedName>
</protein>
<dbReference type="PANTHER" id="PTHR35204">
    <property type="entry name" value="YALI0A21131P"/>
    <property type="match status" value="1"/>
</dbReference>
<dbReference type="OrthoDB" id="10261782at2759"/>
<feature type="region of interest" description="Disordered" evidence="1">
    <location>
        <begin position="227"/>
        <end position="249"/>
    </location>
</feature>
<keyword evidence="2" id="KW-0732">Signal</keyword>
<dbReference type="EMBL" id="JADNYJ010000029">
    <property type="protein sequence ID" value="KAF8903731.1"/>
    <property type="molecule type" value="Genomic_DNA"/>
</dbReference>
<dbReference type="Proteomes" id="UP000724874">
    <property type="component" value="Unassembled WGS sequence"/>
</dbReference>
<accession>A0A9P5NTA9</accession>
<gene>
    <name evidence="3" type="ORF">CPB84DRAFT_1677756</name>
</gene>
<organism evidence="3 4">
    <name type="scientific">Gymnopilus junonius</name>
    <name type="common">Spectacular rustgill mushroom</name>
    <name type="synonym">Gymnopilus spectabilis subsp. junonius</name>
    <dbReference type="NCBI Taxonomy" id="109634"/>
    <lineage>
        <taxon>Eukaryota</taxon>
        <taxon>Fungi</taxon>
        <taxon>Dikarya</taxon>
        <taxon>Basidiomycota</taxon>
        <taxon>Agaricomycotina</taxon>
        <taxon>Agaricomycetes</taxon>
        <taxon>Agaricomycetidae</taxon>
        <taxon>Agaricales</taxon>
        <taxon>Agaricineae</taxon>
        <taxon>Hymenogastraceae</taxon>
        <taxon>Gymnopilus</taxon>
    </lineage>
</organism>
<evidence type="ECO:0000313" key="3">
    <source>
        <dbReference type="EMBL" id="KAF8903731.1"/>
    </source>
</evidence>
<feature type="signal peptide" evidence="2">
    <location>
        <begin position="1"/>
        <end position="21"/>
    </location>
</feature>
<name>A0A9P5NTA9_GYMJU</name>
<comment type="caution">
    <text evidence="3">The sequence shown here is derived from an EMBL/GenBank/DDBJ whole genome shotgun (WGS) entry which is preliminary data.</text>
</comment>
<feature type="chain" id="PRO_5040402656" evidence="2">
    <location>
        <begin position="22"/>
        <end position="614"/>
    </location>
</feature>
<evidence type="ECO:0000256" key="2">
    <source>
        <dbReference type="SAM" id="SignalP"/>
    </source>
</evidence>
<evidence type="ECO:0000313" key="4">
    <source>
        <dbReference type="Proteomes" id="UP000724874"/>
    </source>
</evidence>